<keyword evidence="1" id="KW-0547">Nucleotide-binding</keyword>
<dbReference type="RefSeq" id="WP_379909137.1">
    <property type="nucleotide sequence ID" value="NZ_JBHSWE010000001.1"/>
</dbReference>
<evidence type="ECO:0000259" key="3">
    <source>
        <dbReference type="PROSITE" id="PS50893"/>
    </source>
</evidence>
<dbReference type="PROSITE" id="PS50893">
    <property type="entry name" value="ABC_TRANSPORTER_2"/>
    <property type="match status" value="1"/>
</dbReference>
<dbReference type="Gene3D" id="3.40.50.300">
    <property type="entry name" value="P-loop containing nucleotide triphosphate hydrolases"/>
    <property type="match status" value="1"/>
</dbReference>
<dbReference type="InterPro" id="IPR027417">
    <property type="entry name" value="P-loop_NTPase"/>
</dbReference>
<dbReference type="InterPro" id="IPR050334">
    <property type="entry name" value="Molybdenum_import_ModC"/>
</dbReference>
<dbReference type="PANTHER" id="PTHR43514">
    <property type="entry name" value="ABC TRANSPORTER I FAMILY MEMBER 10"/>
    <property type="match status" value="1"/>
</dbReference>
<gene>
    <name evidence="4" type="primary">modC</name>
    <name evidence="4" type="ORF">ACFQDL_11485</name>
</gene>
<proteinExistence type="predicted"/>
<organism evidence="4 5">
    <name type="scientific">Marinobacterium aestuariivivens</name>
    <dbReference type="NCBI Taxonomy" id="1698799"/>
    <lineage>
        <taxon>Bacteria</taxon>
        <taxon>Pseudomonadati</taxon>
        <taxon>Pseudomonadota</taxon>
        <taxon>Gammaproteobacteria</taxon>
        <taxon>Oceanospirillales</taxon>
        <taxon>Oceanospirillaceae</taxon>
        <taxon>Marinobacterium</taxon>
    </lineage>
</organism>
<evidence type="ECO:0000256" key="2">
    <source>
        <dbReference type="ARBA" id="ARBA00022840"/>
    </source>
</evidence>
<evidence type="ECO:0000313" key="5">
    <source>
        <dbReference type="Proteomes" id="UP001596422"/>
    </source>
</evidence>
<accession>A0ABW1ZZJ7</accession>
<evidence type="ECO:0000313" key="4">
    <source>
        <dbReference type="EMBL" id="MFC6670632.1"/>
    </source>
</evidence>
<dbReference type="PROSITE" id="PS00211">
    <property type="entry name" value="ABC_TRANSPORTER_1"/>
    <property type="match status" value="1"/>
</dbReference>
<dbReference type="SUPFAM" id="SSF52540">
    <property type="entry name" value="P-loop containing nucleoside triphosphate hydrolases"/>
    <property type="match status" value="1"/>
</dbReference>
<dbReference type="PANTHER" id="PTHR43514:SF10">
    <property type="entry name" value="MOLYBDENUM IMPORT ATP-BINDING PROTEIN MODC 2"/>
    <property type="match status" value="1"/>
</dbReference>
<reference evidence="5" key="1">
    <citation type="journal article" date="2019" name="Int. J. Syst. Evol. Microbiol.">
        <title>The Global Catalogue of Microorganisms (GCM) 10K type strain sequencing project: providing services to taxonomists for standard genome sequencing and annotation.</title>
        <authorList>
            <consortium name="The Broad Institute Genomics Platform"/>
            <consortium name="The Broad Institute Genome Sequencing Center for Infectious Disease"/>
            <person name="Wu L."/>
            <person name="Ma J."/>
        </authorList>
    </citation>
    <scope>NUCLEOTIDE SEQUENCE [LARGE SCALE GENOMIC DNA]</scope>
    <source>
        <strain evidence="5">NBRC 111756</strain>
    </source>
</reference>
<dbReference type="EMBL" id="JBHSWE010000001">
    <property type="protein sequence ID" value="MFC6670632.1"/>
    <property type="molecule type" value="Genomic_DNA"/>
</dbReference>
<dbReference type="Pfam" id="PF00005">
    <property type="entry name" value="ABC_tran"/>
    <property type="match status" value="1"/>
</dbReference>
<name>A0ABW1ZZJ7_9GAMM</name>
<protein>
    <submittedName>
        <fullName evidence="4">Molybdenum ABC transporter ATP-binding protein</fullName>
    </submittedName>
</protein>
<dbReference type="InterPro" id="IPR003439">
    <property type="entry name" value="ABC_transporter-like_ATP-bd"/>
</dbReference>
<dbReference type="NCBIfam" id="TIGR02142">
    <property type="entry name" value="modC_ABC"/>
    <property type="match status" value="1"/>
</dbReference>
<keyword evidence="2 4" id="KW-0067">ATP-binding</keyword>
<dbReference type="GO" id="GO:0005524">
    <property type="term" value="F:ATP binding"/>
    <property type="evidence" value="ECO:0007669"/>
    <property type="project" value="UniProtKB-KW"/>
</dbReference>
<dbReference type="InterPro" id="IPR003593">
    <property type="entry name" value="AAA+_ATPase"/>
</dbReference>
<dbReference type="SMART" id="SM00382">
    <property type="entry name" value="AAA"/>
    <property type="match status" value="1"/>
</dbReference>
<dbReference type="Proteomes" id="UP001596422">
    <property type="component" value="Unassembled WGS sequence"/>
</dbReference>
<dbReference type="InterPro" id="IPR017871">
    <property type="entry name" value="ABC_transporter-like_CS"/>
</dbReference>
<comment type="caution">
    <text evidence="4">The sequence shown here is derived from an EMBL/GenBank/DDBJ whole genome shotgun (WGS) entry which is preliminary data.</text>
</comment>
<keyword evidence="5" id="KW-1185">Reference proteome</keyword>
<feature type="domain" description="ABC transporter" evidence="3">
    <location>
        <begin position="1"/>
        <end position="231"/>
    </location>
</feature>
<sequence>MTIEAAFKLVRPGFSLDVEFSLPLAGVTALFGPSGCGKTSLLRAMAGLERASGHFRLGDRRWQDGDHFVPTHRRSLGYVFQEASLFPHLSVEGNLLYGWKRLPAERRRIRPAEVIDWLGLAALLERPATALSGGQRQRVAIGRALLASPDLLLMDEPLSALDRQAKRQILPFTEQLALRSGVPIFYVTHAADEVERLADRVIFMSDGRIERIERLQQALARPDSPLFAEEGAASILHGRVGDPSTMAAPLSISTACGCGWSNLCNGRLSGPACAYWPRTSVWPPASLATFPSSISWTCGSPGFIRHAKGGYW</sequence>
<evidence type="ECO:0000256" key="1">
    <source>
        <dbReference type="ARBA" id="ARBA00022741"/>
    </source>
</evidence>
<dbReference type="InterPro" id="IPR011868">
    <property type="entry name" value="ModC_ABC_ATP-bd"/>
</dbReference>